<keyword evidence="1" id="KW-0349">Heme</keyword>
<feature type="binding site" evidence="1">
    <location>
        <position position="260"/>
    </location>
    <ligand>
        <name>substrate</name>
    </ligand>
</feature>
<dbReference type="Gene3D" id="1.20.58.480">
    <property type="match status" value="1"/>
</dbReference>
<dbReference type="InterPro" id="IPR004981">
    <property type="entry name" value="Trp_2_3_dOase"/>
</dbReference>
<sequence length="288" mass="32140">MPIPSAAERRREERAARTGGEPELEIAGTTPYARYGAIDTLLDLQRPRTDEPSETSFIIATQVMELLFTLLAGHWERARDAMEDDDVPAALAELRRGAHVQDVLVSSWDLLADLSPTEFSRFRDALGDASGFQSHTYRRLEFLLGNTSEPMLRPHKGSPRARAELERAMSEPGLYDAALRLLARRGLPVPGEALERDRTRPYAEHDGVRAAWARVYADDTPGNDLFTLAEALLDTAERVTRWRQRHLAAVKRSMGAKPGTGGSNGLRWLADNAAQDVFPELWSLRTEL</sequence>
<dbReference type="InterPro" id="IPR037217">
    <property type="entry name" value="Trp/Indoleamine_2_3_dOase-like"/>
</dbReference>
<keyword evidence="1" id="KW-0560">Oxidoreductase</keyword>
<organism evidence="3 4">
    <name type="scientific">Nocardiopsis endophytica</name>
    <dbReference type="NCBI Taxonomy" id="3018445"/>
    <lineage>
        <taxon>Bacteria</taxon>
        <taxon>Bacillati</taxon>
        <taxon>Actinomycetota</taxon>
        <taxon>Actinomycetes</taxon>
        <taxon>Streptosporangiales</taxon>
        <taxon>Nocardiopsidaceae</taxon>
        <taxon>Nocardiopsis</taxon>
    </lineage>
</organism>
<evidence type="ECO:0000313" key="4">
    <source>
        <dbReference type="Proteomes" id="UP001527866"/>
    </source>
</evidence>
<feature type="binding site" evidence="1">
    <location>
        <position position="123"/>
    </location>
    <ligand>
        <name>substrate</name>
    </ligand>
</feature>
<reference evidence="3 4" key="1">
    <citation type="submission" date="2023-01" db="EMBL/GenBank/DDBJ databases">
        <title>Draft genome sequence of Nocardiopsis sp. RSe5-2 isolated from halophytes.</title>
        <authorList>
            <person name="Duangmal K."/>
            <person name="Chantavorakit T."/>
        </authorList>
    </citation>
    <scope>NUCLEOTIDE SEQUENCE [LARGE SCALE GENOMIC DNA]</scope>
    <source>
        <strain evidence="3 4">RSe5-2</strain>
    </source>
</reference>
<keyword evidence="1" id="KW-0223">Dioxygenase</keyword>
<dbReference type="EC" id="1.13.11.11" evidence="1"/>
<dbReference type="Pfam" id="PF03301">
    <property type="entry name" value="Trp_dioxygenase"/>
    <property type="match status" value="2"/>
</dbReference>
<comment type="cofactor">
    <cofactor evidence="1">
        <name>heme</name>
        <dbReference type="ChEBI" id="CHEBI:30413"/>
    </cofactor>
    <text evidence="1">Binds 1 heme group per subunit.</text>
</comment>
<comment type="caution">
    <text evidence="3">The sequence shown here is derived from an EMBL/GenBank/DDBJ whole genome shotgun (WGS) entry which is preliminary data.</text>
</comment>
<dbReference type="Proteomes" id="UP001527866">
    <property type="component" value="Unassembled WGS sequence"/>
</dbReference>
<comment type="catalytic activity">
    <reaction evidence="1">
        <text>L-tryptophan + O2 = N-formyl-L-kynurenine</text>
        <dbReference type="Rhea" id="RHEA:24536"/>
        <dbReference type="ChEBI" id="CHEBI:15379"/>
        <dbReference type="ChEBI" id="CHEBI:57912"/>
        <dbReference type="ChEBI" id="CHEBI:58629"/>
        <dbReference type="EC" id="1.13.11.11"/>
    </reaction>
</comment>
<keyword evidence="1" id="KW-0479">Metal-binding</keyword>
<keyword evidence="4" id="KW-1185">Reference proteome</keyword>
<comment type="caution">
    <text evidence="1">Lacks conserved residue(s) required for the propagation of feature annotation.</text>
</comment>
<feature type="compositionally biased region" description="Basic and acidic residues" evidence="2">
    <location>
        <begin position="7"/>
        <end position="16"/>
    </location>
</feature>
<comment type="similarity">
    <text evidence="1">Belongs to the tryptophan 2,3-dioxygenase family.</text>
</comment>
<comment type="function">
    <text evidence="1">Heme-dependent dioxygenase that catalyzes the oxidative cleavage of the L-tryptophan (L-Trp) pyrrole ring and converts L-tryptophan to N-formyl-L-kynurenine. Catalyzes the oxidative cleavage of the indole moiety.</text>
</comment>
<evidence type="ECO:0000256" key="2">
    <source>
        <dbReference type="SAM" id="MobiDB-lite"/>
    </source>
</evidence>
<accession>A0ABT4U8E6</accession>
<comment type="subunit">
    <text evidence="1">Homotetramer.</text>
</comment>
<protein>
    <recommendedName>
        <fullName evidence="1">Tryptophan 2,3-dioxygenase</fullName>
        <shortName evidence="1">TDO</shortName>
        <ecNumber evidence="1">1.13.11.11</ecNumber>
    </recommendedName>
    <alternativeName>
        <fullName evidence="1">Tryptamin 2,3-dioxygenase</fullName>
    </alternativeName>
    <alternativeName>
        <fullName evidence="1">Tryptophan oxygenase</fullName>
        <shortName evidence="1">TO</shortName>
        <shortName evidence="1">TRPO</shortName>
    </alternativeName>
    <alternativeName>
        <fullName evidence="1">Tryptophan pyrrolase</fullName>
    </alternativeName>
    <alternativeName>
        <fullName evidence="1">Tryptophanase</fullName>
    </alternativeName>
</protein>
<feature type="region of interest" description="Disordered" evidence="2">
    <location>
        <begin position="1"/>
        <end position="22"/>
    </location>
</feature>
<proteinExistence type="inferred from homology"/>
<evidence type="ECO:0000256" key="1">
    <source>
        <dbReference type="HAMAP-Rule" id="MF_01972"/>
    </source>
</evidence>
<comment type="pathway">
    <text evidence="1">Amino-acid degradation; L-tryptophan degradation via kynurenine pathway; L-kynurenine from L-tryptophan: step 1/2.</text>
</comment>
<gene>
    <name evidence="1" type="primary">kynA</name>
    <name evidence="3" type="ORF">O4J56_18670</name>
</gene>
<keyword evidence="1" id="KW-0408">Iron</keyword>
<feature type="binding site" description="axial binding residue" evidence="1">
    <location>
        <position position="246"/>
    </location>
    <ligand>
        <name>heme</name>
        <dbReference type="ChEBI" id="CHEBI:30413"/>
    </ligand>
    <ligandPart>
        <name>Fe</name>
        <dbReference type="ChEBI" id="CHEBI:18248"/>
    </ligandPart>
</feature>
<dbReference type="PANTHER" id="PTHR10138:SF0">
    <property type="entry name" value="TRYPTOPHAN 2,3-DIOXYGENASE"/>
    <property type="match status" value="1"/>
</dbReference>
<dbReference type="HAMAP" id="MF_01972">
    <property type="entry name" value="T23O"/>
    <property type="match status" value="1"/>
</dbReference>
<dbReference type="PANTHER" id="PTHR10138">
    <property type="entry name" value="TRYPTOPHAN 2,3-DIOXYGENASE"/>
    <property type="match status" value="1"/>
</dbReference>
<keyword evidence="1" id="KW-0823">Tryptophan catabolism</keyword>
<dbReference type="RefSeq" id="WP_270687309.1">
    <property type="nucleotide sequence ID" value="NZ_JAQFWQ010000056.1"/>
</dbReference>
<dbReference type="SUPFAM" id="SSF140959">
    <property type="entry name" value="Indolic compounds 2,3-dioxygenase-like"/>
    <property type="match status" value="1"/>
</dbReference>
<evidence type="ECO:0000313" key="3">
    <source>
        <dbReference type="EMBL" id="MDA2812675.1"/>
    </source>
</evidence>
<dbReference type="EMBL" id="JAQFWQ010000056">
    <property type="protein sequence ID" value="MDA2812675.1"/>
    <property type="molecule type" value="Genomic_DNA"/>
</dbReference>
<name>A0ABT4U8E6_9ACTN</name>